<organism evidence="3 4">
    <name type="scientific">Rhynocoris fuscipes</name>
    <dbReference type="NCBI Taxonomy" id="488301"/>
    <lineage>
        <taxon>Eukaryota</taxon>
        <taxon>Metazoa</taxon>
        <taxon>Ecdysozoa</taxon>
        <taxon>Arthropoda</taxon>
        <taxon>Hexapoda</taxon>
        <taxon>Insecta</taxon>
        <taxon>Pterygota</taxon>
        <taxon>Neoptera</taxon>
        <taxon>Paraneoptera</taxon>
        <taxon>Hemiptera</taxon>
        <taxon>Heteroptera</taxon>
        <taxon>Panheteroptera</taxon>
        <taxon>Cimicomorpha</taxon>
        <taxon>Reduviidae</taxon>
        <taxon>Harpactorinae</taxon>
        <taxon>Harpactorini</taxon>
        <taxon>Rhynocoris</taxon>
    </lineage>
</organism>
<dbReference type="GO" id="GO:0016616">
    <property type="term" value="F:oxidoreductase activity, acting on the CH-OH group of donors, NAD or NADP as acceptor"/>
    <property type="evidence" value="ECO:0007669"/>
    <property type="project" value="TreeGrafter"/>
</dbReference>
<proteinExistence type="inferred from homology"/>
<dbReference type="PANTHER" id="PTHR44229:SF8">
    <property type="entry name" value="ALCOHOL DEHYDROGENASE-RELATED"/>
    <property type="match status" value="1"/>
</dbReference>
<dbReference type="Pfam" id="PF00106">
    <property type="entry name" value="adh_short"/>
    <property type="match status" value="1"/>
</dbReference>
<dbReference type="Proteomes" id="UP001461498">
    <property type="component" value="Unassembled WGS sequence"/>
</dbReference>
<reference evidence="3 4" key="1">
    <citation type="submission" date="2022-12" db="EMBL/GenBank/DDBJ databases">
        <title>Chromosome-level genome assembly of true bugs.</title>
        <authorList>
            <person name="Ma L."/>
            <person name="Li H."/>
        </authorList>
    </citation>
    <scope>NUCLEOTIDE SEQUENCE [LARGE SCALE GENOMIC DNA]</scope>
    <source>
        <strain evidence="3">Lab_2022b</strain>
    </source>
</reference>
<keyword evidence="4" id="KW-1185">Reference proteome</keyword>
<dbReference type="AlphaFoldDB" id="A0AAW1D1F5"/>
<evidence type="ECO:0000256" key="1">
    <source>
        <dbReference type="ARBA" id="ARBA00006484"/>
    </source>
</evidence>
<name>A0AAW1D1F5_9HEMI</name>
<evidence type="ECO:0000313" key="3">
    <source>
        <dbReference type="EMBL" id="KAK9502404.1"/>
    </source>
</evidence>
<accession>A0AAW1D1F5</accession>
<evidence type="ECO:0008006" key="5">
    <source>
        <dbReference type="Google" id="ProtNLM"/>
    </source>
</evidence>
<comment type="similarity">
    <text evidence="1">Belongs to the short-chain dehydrogenases/reductases (SDR) family.</text>
</comment>
<dbReference type="InterPro" id="IPR002347">
    <property type="entry name" value="SDR_fam"/>
</dbReference>
<dbReference type="SUPFAM" id="SSF51735">
    <property type="entry name" value="NAD(P)-binding Rossmann-fold domains"/>
    <property type="match status" value="1"/>
</dbReference>
<keyword evidence="2" id="KW-0560">Oxidoreductase</keyword>
<gene>
    <name evidence="3" type="ORF">O3M35_011187</name>
</gene>
<dbReference type="PRINTS" id="PR00081">
    <property type="entry name" value="GDHRDH"/>
</dbReference>
<evidence type="ECO:0000313" key="4">
    <source>
        <dbReference type="Proteomes" id="UP001461498"/>
    </source>
</evidence>
<comment type="caution">
    <text evidence="3">The sequence shown here is derived from an EMBL/GenBank/DDBJ whole genome shotgun (WGS) entry which is preliminary data.</text>
</comment>
<protein>
    <recommendedName>
        <fullName evidence="5">15-hydroxyprostaglandin dehydrogenase</fullName>
    </recommendedName>
</protein>
<evidence type="ECO:0000256" key="2">
    <source>
        <dbReference type="ARBA" id="ARBA00023002"/>
    </source>
</evidence>
<sequence>MLAFKAAIKNLKNSLRVQTIRHSHEGGGSGGGCKPIPQACGVCRRYVYMDPKCKIALVTGGTSGIGFAAAQELLCNGLDRVVITDMDANKGKSAVDSLNAQFGKNRACFLTLDTYEENNFYECLKTVLKIFGNVDIMVNTPGIPRNKSWQEEINAHILSTIRGTMIGTEIMSKQKLRPGGVIINVASAFAFDNYPSAPVFVSENNGIIGFSKSWGATPNYTNTKVRCVVICPAAIDGIDLRNSLGISAGEPGKDSQNTSSTRSTSTSVGRGIVYCVQHASSGTVWFVEGTGLFKAHIPDRLEYSQKIRYV</sequence>
<dbReference type="Gene3D" id="3.40.50.720">
    <property type="entry name" value="NAD(P)-binding Rossmann-like Domain"/>
    <property type="match status" value="1"/>
</dbReference>
<dbReference type="GO" id="GO:0005737">
    <property type="term" value="C:cytoplasm"/>
    <property type="evidence" value="ECO:0007669"/>
    <property type="project" value="TreeGrafter"/>
</dbReference>
<dbReference type="PANTHER" id="PTHR44229">
    <property type="entry name" value="15-HYDROXYPROSTAGLANDIN DEHYDROGENASE [NAD(+)]"/>
    <property type="match status" value="1"/>
</dbReference>
<dbReference type="InterPro" id="IPR036291">
    <property type="entry name" value="NAD(P)-bd_dom_sf"/>
</dbReference>
<dbReference type="EMBL" id="JAPXFL010000008">
    <property type="protein sequence ID" value="KAK9502404.1"/>
    <property type="molecule type" value="Genomic_DNA"/>
</dbReference>